<feature type="region of interest" description="Disordered" evidence="1">
    <location>
        <begin position="49"/>
        <end position="78"/>
    </location>
</feature>
<protein>
    <recommendedName>
        <fullName evidence="5">MAM domain-containing protein</fullName>
    </recommendedName>
</protein>
<dbReference type="EMBL" id="CM012456">
    <property type="protein sequence ID" value="RVE59102.1"/>
    <property type="molecule type" value="Genomic_DNA"/>
</dbReference>
<evidence type="ECO:0000256" key="2">
    <source>
        <dbReference type="SAM" id="SignalP"/>
    </source>
</evidence>
<dbReference type="Proteomes" id="UP000283210">
    <property type="component" value="Chromosome 20"/>
</dbReference>
<keyword evidence="2" id="KW-0732">Signal</keyword>
<evidence type="ECO:0000313" key="3">
    <source>
        <dbReference type="EMBL" id="RVE59102.1"/>
    </source>
</evidence>
<evidence type="ECO:0000256" key="1">
    <source>
        <dbReference type="SAM" id="MobiDB-lite"/>
    </source>
</evidence>
<gene>
    <name evidence="3" type="ORF">OJAV_G00200920</name>
</gene>
<evidence type="ECO:0008006" key="5">
    <source>
        <dbReference type="Google" id="ProtNLM"/>
    </source>
</evidence>
<accession>A0A3S2PED5</accession>
<feature type="signal peptide" evidence="2">
    <location>
        <begin position="1"/>
        <end position="18"/>
    </location>
</feature>
<proteinExistence type="predicted"/>
<name>A0A3S2PED5_ORYJA</name>
<keyword evidence="4" id="KW-1185">Reference proteome</keyword>
<evidence type="ECO:0000313" key="4">
    <source>
        <dbReference type="Proteomes" id="UP000283210"/>
    </source>
</evidence>
<organism evidence="3 4">
    <name type="scientific">Oryzias javanicus</name>
    <name type="common">Javanese ricefish</name>
    <name type="synonym">Aplocheilus javanicus</name>
    <dbReference type="NCBI Taxonomy" id="123683"/>
    <lineage>
        <taxon>Eukaryota</taxon>
        <taxon>Metazoa</taxon>
        <taxon>Chordata</taxon>
        <taxon>Craniata</taxon>
        <taxon>Vertebrata</taxon>
        <taxon>Euteleostomi</taxon>
        <taxon>Actinopterygii</taxon>
        <taxon>Neopterygii</taxon>
        <taxon>Teleostei</taxon>
        <taxon>Neoteleostei</taxon>
        <taxon>Acanthomorphata</taxon>
        <taxon>Ovalentaria</taxon>
        <taxon>Atherinomorphae</taxon>
        <taxon>Beloniformes</taxon>
        <taxon>Adrianichthyidae</taxon>
        <taxon>Oryziinae</taxon>
        <taxon>Oryzias</taxon>
    </lineage>
</organism>
<sequence length="78" mass="8526">MLLHRLLLLLGLLVLSKGQEDDRTDENKTEEPCDDFTDLNLSHCFMGTSLHSSTLTTPPPSSFTDIGPPEPRPSGSTT</sequence>
<dbReference type="AlphaFoldDB" id="A0A3S2PED5"/>
<reference evidence="3 4" key="2">
    <citation type="submission" date="2019-01" db="EMBL/GenBank/DDBJ databases">
        <title>A chromosome length genome reference of the Java medaka (oryzias javanicus).</title>
        <authorList>
            <person name="Herpin A."/>
            <person name="Takehana Y."/>
            <person name="Naruse K."/>
            <person name="Ansai S."/>
            <person name="Kawaguchi M."/>
        </authorList>
    </citation>
    <scope>NUCLEOTIDE SEQUENCE [LARGE SCALE GENOMIC DNA]</scope>
    <source>
        <strain evidence="3">RS831</strain>
        <tissue evidence="3">Whole body</tissue>
    </source>
</reference>
<feature type="chain" id="PRO_5018594413" description="MAM domain-containing protein" evidence="2">
    <location>
        <begin position="19"/>
        <end position="78"/>
    </location>
</feature>
<reference evidence="3 4" key="1">
    <citation type="submission" date="2018-11" db="EMBL/GenBank/DDBJ databases">
        <authorList>
            <person name="Lopez-Roques C."/>
            <person name="Donnadieu C."/>
            <person name="Bouchez O."/>
            <person name="Klopp C."/>
            <person name="Cabau C."/>
            <person name="Zahm M."/>
        </authorList>
    </citation>
    <scope>NUCLEOTIDE SEQUENCE [LARGE SCALE GENOMIC DNA]</scope>
    <source>
        <strain evidence="3">RS831</strain>
        <tissue evidence="3">Whole body</tissue>
    </source>
</reference>